<dbReference type="Proteomes" id="UP000738349">
    <property type="component" value="Unassembled WGS sequence"/>
</dbReference>
<proteinExistence type="predicted"/>
<protein>
    <recommendedName>
        <fullName evidence="1">DUF7730 domain-containing protein</fullName>
    </recommendedName>
</protein>
<feature type="domain" description="DUF7730" evidence="1">
    <location>
        <begin position="10"/>
        <end position="239"/>
    </location>
</feature>
<evidence type="ECO:0000259" key="1">
    <source>
        <dbReference type="Pfam" id="PF24864"/>
    </source>
</evidence>
<gene>
    <name evidence="2" type="ORF">EDB81DRAFT_810990</name>
</gene>
<dbReference type="OrthoDB" id="4757095at2759"/>
<dbReference type="PANTHER" id="PTHR38790">
    <property type="entry name" value="2EXR DOMAIN-CONTAINING PROTEIN-RELATED"/>
    <property type="match status" value="1"/>
</dbReference>
<organism evidence="2 3">
    <name type="scientific">Dactylonectria macrodidyma</name>
    <dbReference type="NCBI Taxonomy" id="307937"/>
    <lineage>
        <taxon>Eukaryota</taxon>
        <taxon>Fungi</taxon>
        <taxon>Dikarya</taxon>
        <taxon>Ascomycota</taxon>
        <taxon>Pezizomycotina</taxon>
        <taxon>Sordariomycetes</taxon>
        <taxon>Hypocreomycetidae</taxon>
        <taxon>Hypocreales</taxon>
        <taxon>Nectriaceae</taxon>
        <taxon>Dactylonectria</taxon>
    </lineage>
</organism>
<reference evidence="2" key="1">
    <citation type="journal article" date="2021" name="Nat. Commun.">
        <title>Genetic determinants of endophytism in the Arabidopsis root mycobiome.</title>
        <authorList>
            <person name="Mesny F."/>
            <person name="Miyauchi S."/>
            <person name="Thiergart T."/>
            <person name="Pickel B."/>
            <person name="Atanasova L."/>
            <person name="Karlsson M."/>
            <person name="Huettel B."/>
            <person name="Barry K.W."/>
            <person name="Haridas S."/>
            <person name="Chen C."/>
            <person name="Bauer D."/>
            <person name="Andreopoulos W."/>
            <person name="Pangilinan J."/>
            <person name="LaButti K."/>
            <person name="Riley R."/>
            <person name="Lipzen A."/>
            <person name="Clum A."/>
            <person name="Drula E."/>
            <person name="Henrissat B."/>
            <person name="Kohler A."/>
            <person name="Grigoriev I.V."/>
            <person name="Martin F.M."/>
            <person name="Hacquard S."/>
        </authorList>
    </citation>
    <scope>NUCLEOTIDE SEQUENCE</scope>
    <source>
        <strain evidence="2">MPI-CAGE-AT-0147</strain>
    </source>
</reference>
<dbReference type="Pfam" id="PF24864">
    <property type="entry name" value="DUF7730"/>
    <property type="match status" value="1"/>
</dbReference>
<dbReference type="EMBL" id="JAGMUV010000021">
    <property type="protein sequence ID" value="KAH7124544.1"/>
    <property type="molecule type" value="Genomic_DNA"/>
</dbReference>
<dbReference type="AlphaFoldDB" id="A0A9P9DT55"/>
<accession>A0A9P9DT55</accession>
<sequence length="283" mass="32146">MNDSSADPDPKEESLFFTRLPREIRLLIFEEVAHSTNHEFIQIVEHTTDKNIVVGKFRFAHVCSGVRNPFVGEAESGPKVGENDAISTYLAGVGCVKRPITGVGDLLRLLQTCRKMHYEVLPFLYGATPFHFKALHRLHAFTGQLTPDLRGEIQSLHIHLTWEDIPMFRVDPTEMVQGKMDLLSRELTSLVGLKHIRVVLSDPEPTGHGGWRVSLDKYLEPLRKVAQSREIVDFVVVLPPSVGEIRLSRDHFKWIKPDGKEAQVSEELFTHYYRDGSVPYPTL</sequence>
<evidence type="ECO:0000313" key="3">
    <source>
        <dbReference type="Proteomes" id="UP000738349"/>
    </source>
</evidence>
<dbReference type="InterPro" id="IPR056632">
    <property type="entry name" value="DUF7730"/>
</dbReference>
<keyword evidence="3" id="KW-1185">Reference proteome</keyword>
<name>A0A9P9DT55_9HYPO</name>
<comment type="caution">
    <text evidence="2">The sequence shown here is derived from an EMBL/GenBank/DDBJ whole genome shotgun (WGS) entry which is preliminary data.</text>
</comment>
<evidence type="ECO:0000313" key="2">
    <source>
        <dbReference type="EMBL" id="KAH7124544.1"/>
    </source>
</evidence>